<dbReference type="GO" id="GO:0003677">
    <property type="term" value="F:DNA binding"/>
    <property type="evidence" value="ECO:0007669"/>
    <property type="project" value="UniProtKB-KW"/>
</dbReference>
<dbReference type="InterPro" id="IPR010982">
    <property type="entry name" value="Lambda_DNA-bd_dom_sf"/>
</dbReference>
<dbReference type="GO" id="GO:0003700">
    <property type="term" value="F:DNA-binding transcription factor activity"/>
    <property type="evidence" value="ECO:0007669"/>
    <property type="project" value="TreeGrafter"/>
</dbReference>
<evidence type="ECO:0000256" key="1">
    <source>
        <dbReference type="ARBA" id="ARBA00023125"/>
    </source>
</evidence>
<dbReference type="InterPro" id="IPR011051">
    <property type="entry name" value="RmlC_Cupin_sf"/>
</dbReference>
<accession>A0A378UFE2</accession>
<name>A0A378UFE2_BERDE</name>
<evidence type="ECO:0000313" key="4">
    <source>
        <dbReference type="Proteomes" id="UP000254651"/>
    </source>
</evidence>
<dbReference type="PROSITE" id="PS50943">
    <property type="entry name" value="HTH_CROC1"/>
    <property type="match status" value="1"/>
</dbReference>
<dbReference type="Gene3D" id="2.60.120.10">
    <property type="entry name" value="Jelly Rolls"/>
    <property type="match status" value="1"/>
</dbReference>
<protein>
    <submittedName>
        <fullName evidence="3">DNA-binding transcriptional repressor PuuR</fullName>
    </submittedName>
</protein>
<feature type="domain" description="HTH cro/C1-type" evidence="2">
    <location>
        <begin position="21"/>
        <end position="75"/>
    </location>
</feature>
<dbReference type="SUPFAM" id="SSF47413">
    <property type="entry name" value="lambda repressor-like DNA-binding domains"/>
    <property type="match status" value="1"/>
</dbReference>
<dbReference type="GO" id="GO:0005829">
    <property type="term" value="C:cytosol"/>
    <property type="evidence" value="ECO:0007669"/>
    <property type="project" value="TreeGrafter"/>
</dbReference>
<dbReference type="Pfam" id="PF01381">
    <property type="entry name" value="HTH_3"/>
    <property type="match status" value="1"/>
</dbReference>
<dbReference type="Pfam" id="PF07883">
    <property type="entry name" value="Cupin_2"/>
    <property type="match status" value="1"/>
</dbReference>
<dbReference type="InterPro" id="IPR001387">
    <property type="entry name" value="Cro/C1-type_HTH"/>
</dbReference>
<dbReference type="EMBL" id="UGQS01000001">
    <property type="protein sequence ID" value="STZ75463.1"/>
    <property type="molecule type" value="Genomic_DNA"/>
</dbReference>
<dbReference type="InterPro" id="IPR050807">
    <property type="entry name" value="TransReg_Diox_bact_type"/>
</dbReference>
<dbReference type="InterPro" id="IPR014710">
    <property type="entry name" value="RmlC-like_jellyroll"/>
</dbReference>
<dbReference type="PANTHER" id="PTHR46797:SF20">
    <property type="entry name" value="BLR4304 PROTEIN"/>
    <property type="match status" value="1"/>
</dbReference>
<gene>
    <name evidence="3" type="ORF">NCTC10295_00187</name>
</gene>
<dbReference type="Proteomes" id="UP000254651">
    <property type="component" value="Unassembled WGS sequence"/>
</dbReference>
<dbReference type="PANTHER" id="PTHR46797">
    <property type="entry name" value="HTH-TYPE TRANSCRIPTIONAL REGULATOR"/>
    <property type="match status" value="1"/>
</dbReference>
<dbReference type="CDD" id="cd02209">
    <property type="entry name" value="cupin_XRE_C"/>
    <property type="match status" value="1"/>
</dbReference>
<dbReference type="RefSeq" id="WP_066078741.1">
    <property type="nucleotide sequence ID" value="NZ_CP181246.1"/>
</dbReference>
<reference evidence="3 4" key="1">
    <citation type="submission" date="2018-06" db="EMBL/GenBank/DDBJ databases">
        <authorList>
            <consortium name="Pathogen Informatics"/>
            <person name="Doyle S."/>
        </authorList>
    </citation>
    <scope>NUCLEOTIDE SEQUENCE [LARGE SCALE GENOMIC DNA]</scope>
    <source>
        <strain evidence="3 4">NCTC10295</strain>
    </source>
</reference>
<dbReference type="AlphaFoldDB" id="A0A378UFE2"/>
<sequence length="202" mass="22435">MPSTQSYDLPADSSNFLSLKLHRLRKQSGQTLQQLSEKSGISVSALSKIEKGQLSPTYEKIAALARGLGVHVAELFYEEQHATPNGRLAVTRTGEAPLHRTAQYDYRPLCGELTNKQFVPLLTTVKARSIKEFPSMLQHDGEEFIYVLSGEITVHTDFYQPVTLYAGDCCYFDSSMRHACIAGKEDALILWVCSHPAVNKDG</sequence>
<evidence type="ECO:0000313" key="3">
    <source>
        <dbReference type="EMBL" id="STZ75463.1"/>
    </source>
</evidence>
<dbReference type="SMART" id="SM00530">
    <property type="entry name" value="HTH_XRE"/>
    <property type="match status" value="1"/>
</dbReference>
<dbReference type="CDD" id="cd00093">
    <property type="entry name" value="HTH_XRE"/>
    <property type="match status" value="1"/>
</dbReference>
<dbReference type="InterPro" id="IPR013096">
    <property type="entry name" value="Cupin_2"/>
</dbReference>
<evidence type="ECO:0000259" key="2">
    <source>
        <dbReference type="PROSITE" id="PS50943"/>
    </source>
</evidence>
<keyword evidence="1 3" id="KW-0238">DNA-binding</keyword>
<dbReference type="SUPFAM" id="SSF51182">
    <property type="entry name" value="RmlC-like cupins"/>
    <property type="match status" value="1"/>
</dbReference>
<keyword evidence="4" id="KW-1185">Reference proteome</keyword>
<proteinExistence type="predicted"/>
<dbReference type="Gene3D" id="1.10.260.40">
    <property type="entry name" value="lambda repressor-like DNA-binding domains"/>
    <property type="match status" value="1"/>
</dbReference>
<organism evidence="3 4">
    <name type="scientific">Bergeriella denitrificans</name>
    <name type="common">Neisseria denitrificans</name>
    <dbReference type="NCBI Taxonomy" id="494"/>
    <lineage>
        <taxon>Bacteria</taxon>
        <taxon>Pseudomonadati</taxon>
        <taxon>Pseudomonadota</taxon>
        <taxon>Betaproteobacteria</taxon>
        <taxon>Neisseriales</taxon>
        <taxon>Neisseriaceae</taxon>
        <taxon>Bergeriella</taxon>
    </lineage>
</organism>